<gene>
    <name evidence="2" type="ORF">DFR59_104111</name>
</gene>
<feature type="domain" description="Methyltransferase type 11" evidence="1">
    <location>
        <begin position="52"/>
        <end position="143"/>
    </location>
</feature>
<evidence type="ECO:0000259" key="1">
    <source>
        <dbReference type="Pfam" id="PF08241"/>
    </source>
</evidence>
<dbReference type="EMBL" id="QQAY01000004">
    <property type="protein sequence ID" value="RDI43060.1"/>
    <property type="molecule type" value="Genomic_DNA"/>
</dbReference>
<organism evidence="2 3">
    <name type="scientific">Falsibacillus pallidus</name>
    <dbReference type="NCBI Taxonomy" id="493781"/>
    <lineage>
        <taxon>Bacteria</taxon>
        <taxon>Bacillati</taxon>
        <taxon>Bacillota</taxon>
        <taxon>Bacilli</taxon>
        <taxon>Bacillales</taxon>
        <taxon>Bacillaceae</taxon>
        <taxon>Falsibacillus</taxon>
    </lineage>
</organism>
<name>A0A370GI70_9BACI</name>
<reference evidence="2 3" key="1">
    <citation type="submission" date="2018-07" db="EMBL/GenBank/DDBJ databases">
        <title>Genomic Encyclopedia of Type Strains, Phase IV (KMG-IV): sequencing the most valuable type-strain genomes for metagenomic binning, comparative biology and taxonomic classification.</title>
        <authorList>
            <person name="Goeker M."/>
        </authorList>
    </citation>
    <scope>NUCLEOTIDE SEQUENCE [LARGE SCALE GENOMIC DNA]</scope>
    <source>
        <strain evidence="2 3">DSM 25281</strain>
    </source>
</reference>
<accession>A0A370GI70</accession>
<protein>
    <submittedName>
        <fullName evidence="2">Methyltransferase family protein</fullName>
    </submittedName>
</protein>
<dbReference type="PANTHER" id="PTHR43861:SF1">
    <property type="entry name" value="TRANS-ACONITATE 2-METHYLTRANSFERASE"/>
    <property type="match status" value="1"/>
</dbReference>
<keyword evidence="2" id="KW-0489">Methyltransferase</keyword>
<dbReference type="InterPro" id="IPR029063">
    <property type="entry name" value="SAM-dependent_MTases_sf"/>
</dbReference>
<keyword evidence="2" id="KW-0808">Transferase</keyword>
<evidence type="ECO:0000313" key="2">
    <source>
        <dbReference type="EMBL" id="RDI43060.1"/>
    </source>
</evidence>
<dbReference type="Pfam" id="PF08241">
    <property type="entry name" value="Methyltransf_11"/>
    <property type="match status" value="1"/>
</dbReference>
<dbReference type="PANTHER" id="PTHR43861">
    <property type="entry name" value="TRANS-ACONITATE 2-METHYLTRANSFERASE-RELATED"/>
    <property type="match status" value="1"/>
</dbReference>
<dbReference type="CDD" id="cd02440">
    <property type="entry name" value="AdoMet_MTases"/>
    <property type="match status" value="1"/>
</dbReference>
<proteinExistence type="predicted"/>
<dbReference type="Proteomes" id="UP000255326">
    <property type="component" value="Unassembled WGS sequence"/>
</dbReference>
<dbReference type="RefSeq" id="WP_245948433.1">
    <property type="nucleotide sequence ID" value="NZ_QQAY01000004.1"/>
</dbReference>
<dbReference type="SUPFAM" id="SSF53335">
    <property type="entry name" value="S-adenosyl-L-methionine-dependent methyltransferases"/>
    <property type="match status" value="1"/>
</dbReference>
<dbReference type="AlphaFoldDB" id="A0A370GI70"/>
<evidence type="ECO:0000313" key="3">
    <source>
        <dbReference type="Proteomes" id="UP000255326"/>
    </source>
</evidence>
<keyword evidence="3" id="KW-1185">Reference proteome</keyword>
<dbReference type="Gene3D" id="3.40.50.150">
    <property type="entry name" value="Vaccinia Virus protein VP39"/>
    <property type="match status" value="1"/>
</dbReference>
<dbReference type="GO" id="GO:0032259">
    <property type="term" value="P:methylation"/>
    <property type="evidence" value="ECO:0007669"/>
    <property type="project" value="UniProtKB-KW"/>
</dbReference>
<dbReference type="GO" id="GO:0008757">
    <property type="term" value="F:S-adenosylmethionine-dependent methyltransferase activity"/>
    <property type="evidence" value="ECO:0007669"/>
    <property type="project" value="InterPro"/>
</dbReference>
<dbReference type="InterPro" id="IPR013216">
    <property type="entry name" value="Methyltransf_11"/>
</dbReference>
<comment type="caution">
    <text evidence="2">The sequence shown here is derived from an EMBL/GenBank/DDBJ whole genome shotgun (WGS) entry which is preliminary data.</text>
</comment>
<sequence>MAYNWHEKAEKDWDDRADFWHANSKEMWETGSRKDIVPFFKEYVPLDGEIGDLGCGDGCGAFLLSKEGYRVTGMDISPRMVEMSNAYKSERLDFIVGDLNRIPFQENELSGVMAINSLEWTEDPFKVLKDILQSVKKGGYALFGILGPTAQPRINSFARLTGQQVICNTMMPWEFEKLAELAGWEKIAERHVLKRGVDKKMADQLSSELKQALSFMTLFMLKA</sequence>